<comment type="caution">
    <text evidence="7">The sequence shown here is derived from an EMBL/GenBank/DDBJ whole genome shotgun (WGS) entry which is preliminary data.</text>
</comment>
<reference evidence="7 8" key="1">
    <citation type="submission" date="2017-08" db="EMBL/GenBank/DDBJ databases">
        <title>Infants hospitalized years apart are colonized by the same room-sourced microbial strains.</title>
        <authorList>
            <person name="Brooks B."/>
            <person name="Olm M.R."/>
            <person name="Firek B.A."/>
            <person name="Baker R."/>
            <person name="Thomas B.C."/>
            <person name="Morowitz M.J."/>
            <person name="Banfield J.F."/>
        </authorList>
    </citation>
    <scope>NUCLEOTIDE SEQUENCE [LARGE SCALE GENOMIC DNA]</scope>
    <source>
        <strain evidence="7">S2_018_000_R3_110</strain>
    </source>
</reference>
<evidence type="ECO:0000256" key="1">
    <source>
        <dbReference type="ARBA" id="ARBA00004370"/>
    </source>
</evidence>
<dbReference type="GO" id="GO:0016020">
    <property type="term" value="C:membrane"/>
    <property type="evidence" value="ECO:0007669"/>
    <property type="project" value="UniProtKB-SubCell"/>
</dbReference>
<evidence type="ECO:0000259" key="6">
    <source>
        <dbReference type="Pfam" id="PF04116"/>
    </source>
</evidence>
<dbReference type="PANTHER" id="PTHR11863">
    <property type="entry name" value="STEROL DESATURASE"/>
    <property type="match status" value="1"/>
</dbReference>
<dbReference type="GO" id="GO:0016491">
    <property type="term" value="F:oxidoreductase activity"/>
    <property type="evidence" value="ECO:0007669"/>
    <property type="project" value="InterPro"/>
</dbReference>
<evidence type="ECO:0000256" key="4">
    <source>
        <dbReference type="ARBA" id="ARBA00023136"/>
    </source>
</evidence>
<proteinExistence type="predicted"/>
<protein>
    <submittedName>
        <fullName evidence="7">Sterol desaturase family protein</fullName>
    </submittedName>
</protein>
<dbReference type="Proteomes" id="UP000248614">
    <property type="component" value="Unassembled WGS sequence"/>
</dbReference>
<organism evidence="7 8">
    <name type="scientific">Sphingomonas hengshuiensis</name>
    <dbReference type="NCBI Taxonomy" id="1609977"/>
    <lineage>
        <taxon>Bacteria</taxon>
        <taxon>Pseudomonadati</taxon>
        <taxon>Pseudomonadota</taxon>
        <taxon>Alphaproteobacteria</taxon>
        <taxon>Sphingomonadales</taxon>
        <taxon>Sphingomonadaceae</taxon>
        <taxon>Sphingomonas</taxon>
    </lineage>
</organism>
<sequence length="276" mass="31279">MPILSVLWETVKPTLVVWTFGFSVMTAVELLAPRERQSLRGRLPGLLFWAIWLAISGVAYAGFRTLWTALGIAPVITLPTGAGWQTPVSWVVAPLIGAAIYDFFFYWCHRAQHRWLWRYHAVHHSIREMSAVNAFHHPIEPFVQILLIAIPTSLIASEAAPAVPAMLVLMHLQASLIHTPTRWHLGPLSSVIVDNRFHRIHHSLEQRHFDHNFGAFTTLWDRLFGTVWMPARDEWPKTGIAEVDQPRTLHDWVALPVAYDRARGGGTRPATPPVKI</sequence>
<name>A0A2W4YX09_9SPHN</name>
<dbReference type="EMBL" id="QFNF01000049">
    <property type="protein sequence ID" value="PZO73637.1"/>
    <property type="molecule type" value="Genomic_DNA"/>
</dbReference>
<dbReference type="AlphaFoldDB" id="A0A2W4YX09"/>
<dbReference type="GO" id="GO:0005506">
    <property type="term" value="F:iron ion binding"/>
    <property type="evidence" value="ECO:0007669"/>
    <property type="project" value="InterPro"/>
</dbReference>
<dbReference type="InterPro" id="IPR050307">
    <property type="entry name" value="Sterol_Desaturase_Related"/>
</dbReference>
<dbReference type="InterPro" id="IPR006694">
    <property type="entry name" value="Fatty_acid_hydroxylase"/>
</dbReference>
<keyword evidence="2 5" id="KW-0812">Transmembrane</keyword>
<dbReference type="GO" id="GO:0008610">
    <property type="term" value="P:lipid biosynthetic process"/>
    <property type="evidence" value="ECO:0007669"/>
    <property type="project" value="InterPro"/>
</dbReference>
<keyword evidence="3 5" id="KW-1133">Transmembrane helix</keyword>
<keyword evidence="4 5" id="KW-0472">Membrane</keyword>
<evidence type="ECO:0000256" key="3">
    <source>
        <dbReference type="ARBA" id="ARBA00022989"/>
    </source>
</evidence>
<evidence type="ECO:0000313" key="7">
    <source>
        <dbReference type="EMBL" id="PZO73637.1"/>
    </source>
</evidence>
<evidence type="ECO:0000313" key="8">
    <source>
        <dbReference type="Proteomes" id="UP000248614"/>
    </source>
</evidence>
<dbReference type="Pfam" id="PF04116">
    <property type="entry name" value="FA_hydroxylase"/>
    <property type="match status" value="1"/>
</dbReference>
<feature type="transmembrane region" description="Helical" evidence="5">
    <location>
        <begin position="87"/>
        <end position="108"/>
    </location>
</feature>
<feature type="domain" description="Fatty acid hydroxylase" evidence="6">
    <location>
        <begin position="96"/>
        <end position="226"/>
    </location>
</feature>
<feature type="transmembrane region" description="Helical" evidence="5">
    <location>
        <begin position="45"/>
        <end position="67"/>
    </location>
</feature>
<evidence type="ECO:0000256" key="2">
    <source>
        <dbReference type="ARBA" id="ARBA00022692"/>
    </source>
</evidence>
<evidence type="ECO:0000256" key="5">
    <source>
        <dbReference type="SAM" id="Phobius"/>
    </source>
</evidence>
<accession>A0A2W4YX09</accession>
<feature type="transmembrane region" description="Helical" evidence="5">
    <location>
        <begin position="15"/>
        <end position="33"/>
    </location>
</feature>
<gene>
    <name evidence="7" type="ORF">DI632_14370</name>
</gene>
<comment type="subcellular location">
    <subcellularLocation>
        <location evidence="1">Membrane</location>
    </subcellularLocation>
</comment>